<keyword evidence="2" id="KW-1185">Reference proteome</keyword>
<evidence type="ECO:0000313" key="2">
    <source>
        <dbReference type="Proteomes" id="UP000067444"/>
    </source>
</evidence>
<organism evidence="1 2">
    <name type="scientific">Octadecabacter temperatus</name>
    <dbReference type="NCBI Taxonomy" id="1458307"/>
    <lineage>
        <taxon>Bacteria</taxon>
        <taxon>Pseudomonadati</taxon>
        <taxon>Pseudomonadota</taxon>
        <taxon>Alphaproteobacteria</taxon>
        <taxon>Rhodobacterales</taxon>
        <taxon>Roseobacteraceae</taxon>
        <taxon>Octadecabacter</taxon>
    </lineage>
</organism>
<dbReference type="STRING" id="1458307.OSB_10790"/>
<dbReference type="OrthoDB" id="121776at2"/>
<dbReference type="InterPro" id="IPR018756">
    <property type="entry name" value="DUF2314"/>
</dbReference>
<accession>A0A0K0Y3X9</accession>
<proteinExistence type="predicted"/>
<dbReference type="Pfam" id="PF10077">
    <property type="entry name" value="DUF2314"/>
    <property type="match status" value="1"/>
</dbReference>
<name>A0A0K0Y3X9_9RHOB</name>
<dbReference type="Proteomes" id="UP000067444">
    <property type="component" value="Chromosome"/>
</dbReference>
<evidence type="ECO:0000313" key="1">
    <source>
        <dbReference type="EMBL" id="AKS45635.1"/>
    </source>
</evidence>
<dbReference type="KEGG" id="otm:OSB_10790"/>
<sequence>MRRVVIGAVILGGFWLYNNGHLDSILGSVAPEYVSTGSGDPVTEFSNDDSQMNAAEAEAQATFPKFLANAVDENGAAFDNVMLKAAFPTSGVDNAEVIWISGFQQTSADEFKGFLANQPSMMEGLNAGDEVTFTTDMVRDWSLATDDGQLFGNYTTRVMLPHVDEETAAMLGQMLSPDPVPADWN</sequence>
<dbReference type="EMBL" id="CP012160">
    <property type="protein sequence ID" value="AKS45635.1"/>
    <property type="molecule type" value="Genomic_DNA"/>
</dbReference>
<gene>
    <name evidence="1" type="ORF">OSB_10790</name>
</gene>
<reference evidence="1 2" key="1">
    <citation type="journal article" date="2015" name="Genome Announc.">
        <title>Closed Genome Sequence of Octadecabacter temperatus SB1, the First Mesophilic Species of the Genus Octadecabacter.</title>
        <authorList>
            <person name="Voget S."/>
            <person name="Billerbeck S."/>
            <person name="Simon M."/>
            <person name="Daniel R."/>
        </authorList>
    </citation>
    <scope>NUCLEOTIDE SEQUENCE [LARGE SCALE GENOMIC DNA]</scope>
    <source>
        <strain evidence="1 2">SB1</strain>
    </source>
</reference>
<protein>
    <submittedName>
        <fullName evidence="1">Uncharacterized protein</fullName>
    </submittedName>
</protein>
<dbReference type="AlphaFoldDB" id="A0A0K0Y3X9"/>
<dbReference type="RefSeq" id="WP_049834006.1">
    <property type="nucleotide sequence ID" value="NZ_CP012160.1"/>
</dbReference>